<sequence length="501" mass="57149">MSMNHYYQDNMLFGMNPSSYLHRYAVNGKVSGNLACISEIKNAAVVLYSPRGCGFHYRCHVRSGQSPVYELECADLRNNDVIFGGEKKLTALLQKVEREQKPEIIFLLPSVVSDIINDDLAGLACSLQPQFKAKLVPITSQVFSHMDKSNGRKVLREKACQKQKQKFSSSAVYQGCGYVEVMDALVEQVMEPQRVQPRSVNIETFAWGYNGEDKLQGMSEMLQKMGITVNAYLPAADLQTIKKAPRAALNIVRRKKWALAMEQRFGTPFLHVADMQEWHGIEGISDLYRQIGKMLGCENAVERVLQEEYERVAARYQELGADFAKYKFCLIAHGIAYLPDALRVYQQDYGLPITKICIIMNPSYQAETGLDDAMMQRFKDRIELAKAEYGCDAEILLEPSEDALREAAQSCDFVICNGHPRYAALDVPVLYNLFDRSVWSYQGFVDIMEEVWQMLQQPQRTGSNLLLSKLAYDPVFYPMREADKDSKASRELYSRVWRQRK</sequence>
<dbReference type="Pfam" id="PF00148">
    <property type="entry name" value="Oxidored_nitro"/>
    <property type="match status" value="1"/>
</dbReference>
<dbReference type="Proteomes" id="UP000004923">
    <property type="component" value="Unassembled WGS sequence"/>
</dbReference>
<dbReference type="InterPro" id="IPR000510">
    <property type="entry name" value="Nase/OxRdtase_comp1"/>
</dbReference>
<dbReference type="EMBL" id="AEVN01000009">
    <property type="protein sequence ID" value="EFY05730.1"/>
    <property type="molecule type" value="Genomic_DNA"/>
</dbReference>
<evidence type="ECO:0000259" key="1">
    <source>
        <dbReference type="Pfam" id="PF00148"/>
    </source>
</evidence>
<comment type="caution">
    <text evidence="2">The sequence shown here is derived from an EMBL/GenBank/DDBJ whole genome shotgun (WGS) entry which is preliminary data.</text>
</comment>
<proteinExistence type="predicted"/>
<dbReference type="Gene3D" id="3.40.50.1980">
    <property type="entry name" value="Nitrogenase molybdenum iron protein domain"/>
    <property type="match status" value="2"/>
</dbReference>
<dbReference type="PANTHER" id="PTHR42956:SF1">
    <property type="entry name" value="NITROGENASE IRON-MOLYBDENUM COFACTOR BIOSYNTHESIS PROTEIN NIFE"/>
    <property type="match status" value="1"/>
</dbReference>
<organism evidence="2 3">
    <name type="scientific">Phascolarctobacterium succinatutens YIT 12067</name>
    <dbReference type="NCBI Taxonomy" id="626939"/>
    <lineage>
        <taxon>Bacteria</taxon>
        <taxon>Bacillati</taxon>
        <taxon>Bacillota</taxon>
        <taxon>Negativicutes</taxon>
        <taxon>Acidaminococcales</taxon>
        <taxon>Acidaminococcaceae</taxon>
        <taxon>Phascolarctobacterium</taxon>
    </lineage>
</organism>
<dbReference type="AlphaFoldDB" id="E8LBQ3"/>
<evidence type="ECO:0000313" key="2">
    <source>
        <dbReference type="EMBL" id="EFY05730.1"/>
    </source>
</evidence>
<dbReference type="GO" id="GO:0016491">
    <property type="term" value="F:oxidoreductase activity"/>
    <property type="evidence" value="ECO:0007669"/>
    <property type="project" value="InterPro"/>
</dbReference>
<feature type="domain" description="Nitrogenase/oxidoreductase component 1" evidence="1">
    <location>
        <begin position="34"/>
        <end position="454"/>
    </location>
</feature>
<dbReference type="PANTHER" id="PTHR42956">
    <property type="entry name" value="NITROGENASE IRON-MOLYBDENUM COFACTOR BIOSYNTHESIS PROTEIN NIFE"/>
    <property type="match status" value="1"/>
</dbReference>
<protein>
    <submittedName>
        <fullName evidence="2">Oxidoreductase, nitrogenase component 1</fullName>
    </submittedName>
</protein>
<name>E8LBQ3_9FIRM</name>
<accession>E8LBQ3</accession>
<evidence type="ECO:0000313" key="3">
    <source>
        <dbReference type="Proteomes" id="UP000004923"/>
    </source>
</evidence>
<reference evidence="2 3" key="1">
    <citation type="submission" date="2011-01" db="EMBL/GenBank/DDBJ databases">
        <authorList>
            <person name="Weinstock G."/>
            <person name="Sodergren E."/>
            <person name="Clifton S."/>
            <person name="Fulton L."/>
            <person name="Fulton B."/>
            <person name="Courtney L."/>
            <person name="Fronick C."/>
            <person name="Harrison M."/>
            <person name="Strong C."/>
            <person name="Farmer C."/>
            <person name="Delahaunty K."/>
            <person name="Markovic C."/>
            <person name="Hall O."/>
            <person name="Minx P."/>
            <person name="Tomlinson C."/>
            <person name="Mitreva M."/>
            <person name="Hou S."/>
            <person name="Chen J."/>
            <person name="Wollam A."/>
            <person name="Pepin K.H."/>
            <person name="Johnson M."/>
            <person name="Bhonagiri V."/>
            <person name="Zhang X."/>
            <person name="Suruliraj S."/>
            <person name="Warren W."/>
            <person name="Chinwalla A."/>
            <person name="Mardis E.R."/>
            <person name="Wilson R.K."/>
        </authorList>
    </citation>
    <scope>NUCLEOTIDE SEQUENCE [LARGE SCALE GENOMIC DNA]</scope>
    <source>
        <strain evidence="2 3">YIT 12067</strain>
    </source>
</reference>
<gene>
    <name evidence="2" type="ORF">HMPREF9443_00266</name>
</gene>
<dbReference type="HOGENOM" id="CLU_547344_0_0_9"/>
<dbReference type="eggNOG" id="COG2710">
    <property type="taxonomic scope" value="Bacteria"/>
</dbReference>
<dbReference type="InterPro" id="IPR049939">
    <property type="entry name" value="NifE-like"/>
</dbReference>
<dbReference type="SUPFAM" id="SSF53807">
    <property type="entry name" value="Helical backbone' metal receptor"/>
    <property type="match status" value="1"/>
</dbReference>
<keyword evidence="3" id="KW-1185">Reference proteome</keyword>